<sequence>MMYGRNLRSWIDNVRIHQKPKRNDTEAKFKLNDLVLARIYRQKQKWTQGRVVRVIGTRFLLIQTNEGILRRHQDQLLPSKVQISGSNAPQAPQWMMMDGGNEVSQEQRTETPVHSNDNSFLRNEPHDETYIPSQDVSITNAEIPRRSTRIFQRTTQPVYFS</sequence>
<gene>
    <name evidence="1" type="ORF">RF11_08966</name>
</gene>
<dbReference type="OrthoDB" id="8046604at2759"/>
<comment type="caution">
    <text evidence="1">The sequence shown here is derived from an EMBL/GenBank/DDBJ whole genome shotgun (WGS) entry which is preliminary data.</text>
</comment>
<reference evidence="1 2" key="1">
    <citation type="journal article" date="2014" name="Genome Biol. Evol.">
        <title>The genome of the myxosporean Thelohanellus kitauei shows adaptations to nutrient acquisition within its fish host.</title>
        <authorList>
            <person name="Yang Y."/>
            <person name="Xiong J."/>
            <person name="Zhou Z."/>
            <person name="Huo F."/>
            <person name="Miao W."/>
            <person name="Ran C."/>
            <person name="Liu Y."/>
            <person name="Zhang J."/>
            <person name="Feng J."/>
            <person name="Wang M."/>
            <person name="Wang M."/>
            <person name="Wang L."/>
            <person name="Yao B."/>
        </authorList>
    </citation>
    <scope>NUCLEOTIDE SEQUENCE [LARGE SCALE GENOMIC DNA]</scope>
    <source>
        <strain evidence="1">Wuqing</strain>
    </source>
</reference>
<proteinExistence type="predicted"/>
<protein>
    <recommendedName>
        <fullName evidence="3">DUF5641 domain-containing protein</fullName>
    </recommendedName>
</protein>
<dbReference type="EMBL" id="JWZT01004873">
    <property type="protein sequence ID" value="KII62790.1"/>
    <property type="molecule type" value="Genomic_DNA"/>
</dbReference>
<evidence type="ECO:0000313" key="2">
    <source>
        <dbReference type="Proteomes" id="UP000031668"/>
    </source>
</evidence>
<keyword evidence="2" id="KW-1185">Reference proteome</keyword>
<dbReference type="AlphaFoldDB" id="A0A0C2M6X9"/>
<organism evidence="1 2">
    <name type="scientific">Thelohanellus kitauei</name>
    <name type="common">Myxosporean</name>
    <dbReference type="NCBI Taxonomy" id="669202"/>
    <lineage>
        <taxon>Eukaryota</taxon>
        <taxon>Metazoa</taxon>
        <taxon>Cnidaria</taxon>
        <taxon>Myxozoa</taxon>
        <taxon>Myxosporea</taxon>
        <taxon>Bivalvulida</taxon>
        <taxon>Platysporina</taxon>
        <taxon>Myxobolidae</taxon>
        <taxon>Thelohanellus</taxon>
    </lineage>
</organism>
<name>A0A0C2M6X9_THEKT</name>
<evidence type="ECO:0008006" key="3">
    <source>
        <dbReference type="Google" id="ProtNLM"/>
    </source>
</evidence>
<evidence type="ECO:0000313" key="1">
    <source>
        <dbReference type="EMBL" id="KII62790.1"/>
    </source>
</evidence>
<accession>A0A0C2M6X9</accession>
<dbReference type="Proteomes" id="UP000031668">
    <property type="component" value="Unassembled WGS sequence"/>
</dbReference>